<feature type="compositionally biased region" description="Polar residues" evidence="1">
    <location>
        <begin position="64"/>
        <end position="77"/>
    </location>
</feature>
<evidence type="ECO:0000256" key="1">
    <source>
        <dbReference type="SAM" id="MobiDB-lite"/>
    </source>
</evidence>
<accession>A0A0C3CCX8</accession>
<reference evidence="2 3" key="1">
    <citation type="submission" date="2014-04" db="EMBL/GenBank/DDBJ databases">
        <authorList>
            <consortium name="DOE Joint Genome Institute"/>
            <person name="Kuo A."/>
            <person name="Gay G."/>
            <person name="Dore J."/>
            <person name="Kohler A."/>
            <person name="Nagy L.G."/>
            <person name="Floudas D."/>
            <person name="Copeland A."/>
            <person name="Barry K.W."/>
            <person name="Cichocki N."/>
            <person name="Veneault-Fourrey C."/>
            <person name="LaButti K."/>
            <person name="Lindquist E.A."/>
            <person name="Lipzen A."/>
            <person name="Lundell T."/>
            <person name="Morin E."/>
            <person name="Murat C."/>
            <person name="Sun H."/>
            <person name="Tunlid A."/>
            <person name="Henrissat B."/>
            <person name="Grigoriev I.V."/>
            <person name="Hibbett D.S."/>
            <person name="Martin F."/>
            <person name="Nordberg H.P."/>
            <person name="Cantor M.N."/>
            <person name="Hua S.X."/>
        </authorList>
    </citation>
    <scope>NUCLEOTIDE SEQUENCE [LARGE SCALE GENOMIC DNA]</scope>
    <source>
        <strain evidence="3">h7</strain>
    </source>
</reference>
<dbReference type="AlphaFoldDB" id="A0A0C3CCX8"/>
<sequence>MQTIAFNITYLSSKAASQDCGCIRWSMWMWHRHFSHSKTEAKRIEQACPSRSERRRTKTSRASHFSTRSINTKSASNRAFRHSPHSTSAASHRQRSKISSPEFFDGREIEQREIEYPRDRLSPRKSNAPCSICDGHTAEYGHYHLSTIIHHFILISSVAPLRLPSPIWPPPRECLGSATSIIPQP</sequence>
<name>A0A0C3CCX8_HEBCY</name>
<gene>
    <name evidence="2" type="ORF">M413DRAFT_259470</name>
</gene>
<evidence type="ECO:0000313" key="2">
    <source>
        <dbReference type="EMBL" id="KIM46600.1"/>
    </source>
</evidence>
<dbReference type="Proteomes" id="UP000053424">
    <property type="component" value="Unassembled WGS sequence"/>
</dbReference>
<organism evidence="2 3">
    <name type="scientific">Hebeloma cylindrosporum</name>
    <dbReference type="NCBI Taxonomy" id="76867"/>
    <lineage>
        <taxon>Eukaryota</taxon>
        <taxon>Fungi</taxon>
        <taxon>Dikarya</taxon>
        <taxon>Basidiomycota</taxon>
        <taxon>Agaricomycotina</taxon>
        <taxon>Agaricomycetes</taxon>
        <taxon>Agaricomycetidae</taxon>
        <taxon>Agaricales</taxon>
        <taxon>Agaricineae</taxon>
        <taxon>Hymenogastraceae</taxon>
        <taxon>Hebeloma</taxon>
    </lineage>
</organism>
<keyword evidence="3" id="KW-1185">Reference proteome</keyword>
<proteinExistence type="predicted"/>
<dbReference type="EMBL" id="KN831770">
    <property type="protein sequence ID" value="KIM46600.1"/>
    <property type="molecule type" value="Genomic_DNA"/>
</dbReference>
<reference evidence="3" key="2">
    <citation type="submission" date="2015-01" db="EMBL/GenBank/DDBJ databases">
        <title>Evolutionary Origins and Diversification of the Mycorrhizal Mutualists.</title>
        <authorList>
            <consortium name="DOE Joint Genome Institute"/>
            <consortium name="Mycorrhizal Genomics Consortium"/>
            <person name="Kohler A."/>
            <person name="Kuo A."/>
            <person name="Nagy L.G."/>
            <person name="Floudas D."/>
            <person name="Copeland A."/>
            <person name="Barry K.W."/>
            <person name="Cichocki N."/>
            <person name="Veneault-Fourrey C."/>
            <person name="LaButti K."/>
            <person name="Lindquist E.A."/>
            <person name="Lipzen A."/>
            <person name="Lundell T."/>
            <person name="Morin E."/>
            <person name="Murat C."/>
            <person name="Riley R."/>
            <person name="Ohm R."/>
            <person name="Sun H."/>
            <person name="Tunlid A."/>
            <person name="Henrissat B."/>
            <person name="Grigoriev I.V."/>
            <person name="Hibbett D.S."/>
            <person name="Martin F."/>
        </authorList>
    </citation>
    <scope>NUCLEOTIDE SEQUENCE [LARGE SCALE GENOMIC DNA]</scope>
    <source>
        <strain evidence="3">h7</strain>
    </source>
</reference>
<evidence type="ECO:0000313" key="3">
    <source>
        <dbReference type="Proteomes" id="UP000053424"/>
    </source>
</evidence>
<feature type="region of interest" description="Disordered" evidence="1">
    <location>
        <begin position="43"/>
        <end position="98"/>
    </location>
</feature>
<protein>
    <submittedName>
        <fullName evidence="2">Uncharacterized protein</fullName>
    </submittedName>
</protein>
<dbReference type="HOGENOM" id="CLU_1461488_0_0_1"/>